<dbReference type="OrthoDB" id="9761989at2"/>
<evidence type="ECO:0000256" key="10">
    <source>
        <dbReference type="ARBA" id="ARBA00023098"/>
    </source>
</evidence>
<comment type="similarity">
    <text evidence="4">Belongs to the ATP-dependent AMP-binding enzyme family.</text>
</comment>
<feature type="domain" description="AMP-dependent synthetase/ligase" evidence="15">
    <location>
        <begin position="32"/>
        <end position="428"/>
    </location>
</feature>
<comment type="caution">
    <text evidence="17">The sequence shown here is derived from an EMBL/GenBank/DDBJ whole genome shotgun (WGS) entry which is preliminary data.</text>
</comment>
<dbReference type="PANTHER" id="PTHR43767">
    <property type="entry name" value="LONG-CHAIN-FATTY-ACID--COA LIGASE"/>
    <property type="match status" value="1"/>
</dbReference>
<keyword evidence="5 17" id="KW-0436">Ligase</keyword>
<evidence type="ECO:0000256" key="11">
    <source>
        <dbReference type="ARBA" id="ARBA00023136"/>
    </source>
</evidence>
<evidence type="ECO:0000259" key="16">
    <source>
        <dbReference type="Pfam" id="PF13193"/>
    </source>
</evidence>
<gene>
    <name evidence="17" type="ORF">GZ78_20545</name>
</gene>
<dbReference type="InterPro" id="IPR050237">
    <property type="entry name" value="ATP-dep_AMP-bd_enzyme"/>
</dbReference>
<dbReference type="InterPro" id="IPR045851">
    <property type="entry name" value="AMP-bd_C_sf"/>
</dbReference>
<dbReference type="InterPro" id="IPR042099">
    <property type="entry name" value="ANL_N_sf"/>
</dbReference>
<organism evidence="17 18">
    <name type="scientific">Endozoicomonas numazuensis</name>
    <dbReference type="NCBI Taxonomy" id="1137799"/>
    <lineage>
        <taxon>Bacteria</taxon>
        <taxon>Pseudomonadati</taxon>
        <taxon>Pseudomonadota</taxon>
        <taxon>Gammaproteobacteria</taxon>
        <taxon>Oceanospirillales</taxon>
        <taxon>Endozoicomonadaceae</taxon>
        <taxon>Endozoicomonas</taxon>
    </lineage>
</organism>
<dbReference type="FunFam" id="3.40.50.12780:FF:000003">
    <property type="entry name" value="Long-chain-fatty-acid--CoA ligase FadD"/>
    <property type="match status" value="1"/>
</dbReference>
<comment type="pathway">
    <text evidence="3">Lipid metabolism; fatty acid beta-oxidation.</text>
</comment>
<evidence type="ECO:0000256" key="2">
    <source>
        <dbReference type="ARBA" id="ARBA00004170"/>
    </source>
</evidence>
<evidence type="ECO:0000256" key="6">
    <source>
        <dbReference type="ARBA" id="ARBA00022741"/>
    </source>
</evidence>
<protein>
    <recommendedName>
        <fullName evidence="13">Long-chain-fatty-acid--CoA ligase</fullName>
        <ecNumber evidence="12">6.2.1.3</ecNumber>
    </recommendedName>
    <alternativeName>
        <fullName evidence="14">Long-chain acyl-CoA synthetase</fullName>
    </alternativeName>
</protein>
<dbReference type="EMBL" id="JOKH01000004">
    <property type="protein sequence ID" value="KEQ17008.1"/>
    <property type="molecule type" value="Genomic_DNA"/>
</dbReference>
<dbReference type="PANTHER" id="PTHR43767:SF8">
    <property type="entry name" value="LONG-CHAIN-FATTY-ACID--COA LIGASE"/>
    <property type="match status" value="1"/>
</dbReference>
<dbReference type="Proteomes" id="UP000028073">
    <property type="component" value="Unassembled WGS sequence"/>
</dbReference>
<dbReference type="Gene3D" id="3.40.50.12780">
    <property type="entry name" value="N-terminal domain of ligase-like"/>
    <property type="match status" value="1"/>
</dbReference>
<evidence type="ECO:0000313" key="18">
    <source>
        <dbReference type="Proteomes" id="UP000028073"/>
    </source>
</evidence>
<dbReference type="AlphaFoldDB" id="A0A081NEY5"/>
<name>A0A081NEY5_9GAMM</name>
<keyword evidence="10" id="KW-0443">Lipid metabolism</keyword>
<feature type="domain" description="AMP-binding enzyme C-terminal" evidence="16">
    <location>
        <begin position="479"/>
        <end position="553"/>
    </location>
</feature>
<dbReference type="GO" id="GO:0005524">
    <property type="term" value="F:ATP binding"/>
    <property type="evidence" value="ECO:0007669"/>
    <property type="project" value="UniProtKB-KW"/>
</dbReference>
<dbReference type="PROSITE" id="PS00455">
    <property type="entry name" value="AMP_BINDING"/>
    <property type="match status" value="1"/>
</dbReference>
<dbReference type="RefSeq" id="WP_034839421.1">
    <property type="nucleotide sequence ID" value="NZ_JOKH01000004.1"/>
</dbReference>
<evidence type="ECO:0000313" key="17">
    <source>
        <dbReference type="EMBL" id="KEQ17008.1"/>
    </source>
</evidence>
<evidence type="ECO:0000256" key="1">
    <source>
        <dbReference type="ARBA" id="ARBA00001946"/>
    </source>
</evidence>
<comment type="cofactor">
    <cofactor evidence="1">
        <name>Mg(2+)</name>
        <dbReference type="ChEBI" id="CHEBI:18420"/>
    </cofactor>
</comment>
<sequence length="570" mass="62650">MEVAFWDGKRAPGISDHIDLRAFCNLGDVIADAVERHGDKPAFTGLGLTLSFKEVDRLSDQFAAYLQHHTGLQPGDRIALQMPNILQYPVVAFGAIKAGLVIVNTNPLYTAREIKHQFNDSGVKALVCVNIVGHLIEEVLPETGVEHLIVTDLADLLPWPKRSLLNFAIKHVKKMVPAYSLPKAISFRQAMAQGSKETYKPPKPAKREDLAALQYTGGTTGVAKGAMLTHENLVSNVLQTAELRRQINADGSPVSNSEGDIVVAPLPLYHIYAFTVHLLSYFSLGGHSIFIANPRDIDTFIKTIKPWRINTFIGLNTLFVGLMNHPEFKNIDFSDLRVTNSGGTALQQATADRWFELTGCRIGEGYGLSETSPVLTANPAGDYVQDGSVGIAVPGTALKVIDDEGNELPFGEAGELCAKGPQVMAGYWQRPEATAEVLDDEGWFRTGDIAIIQEDGYVRIVDRLKDMVLVSGFNVYPNEIEGVVTQHDKVLNCAAIGVPDEKTGEAVKLFVIPQDESITEQELKDYCRKNMTAYKVPSQVEFREELPMTPVGKVLRKDLRAEELKKLESV</sequence>
<keyword evidence="18" id="KW-1185">Reference proteome</keyword>
<dbReference type="Gene3D" id="3.30.300.30">
    <property type="match status" value="1"/>
</dbReference>
<evidence type="ECO:0000256" key="12">
    <source>
        <dbReference type="ARBA" id="ARBA00026121"/>
    </source>
</evidence>
<keyword evidence="8" id="KW-0067">ATP-binding</keyword>
<dbReference type="Pfam" id="PF00501">
    <property type="entry name" value="AMP-binding"/>
    <property type="match status" value="1"/>
</dbReference>
<evidence type="ECO:0000256" key="8">
    <source>
        <dbReference type="ARBA" id="ARBA00022840"/>
    </source>
</evidence>
<dbReference type="GO" id="GO:0016020">
    <property type="term" value="C:membrane"/>
    <property type="evidence" value="ECO:0007669"/>
    <property type="project" value="UniProtKB-SubCell"/>
</dbReference>
<evidence type="ECO:0000256" key="7">
    <source>
        <dbReference type="ARBA" id="ARBA00022832"/>
    </source>
</evidence>
<reference evidence="17 18" key="1">
    <citation type="submission" date="2014-06" db="EMBL/GenBank/DDBJ databases">
        <title>Whole Genome Sequences of Three Symbiotic Endozoicomonas Bacteria.</title>
        <authorList>
            <person name="Neave M.J."/>
            <person name="Apprill A."/>
            <person name="Voolstra C.R."/>
        </authorList>
    </citation>
    <scope>NUCLEOTIDE SEQUENCE [LARGE SCALE GENOMIC DNA]</scope>
    <source>
        <strain evidence="17 18">DSM 25634</strain>
    </source>
</reference>
<dbReference type="InterPro" id="IPR025110">
    <property type="entry name" value="AMP-bd_C"/>
</dbReference>
<dbReference type="STRING" id="1137799.GZ78_20545"/>
<accession>A0A081NEY5</accession>
<dbReference type="FunFam" id="3.30.300.30:FF:000006">
    <property type="entry name" value="Long-chain-fatty-acid--CoA ligase FadD"/>
    <property type="match status" value="1"/>
</dbReference>
<dbReference type="InterPro" id="IPR000873">
    <property type="entry name" value="AMP-dep_synth/lig_dom"/>
</dbReference>
<keyword evidence="6" id="KW-0547">Nucleotide-binding</keyword>
<evidence type="ECO:0000256" key="9">
    <source>
        <dbReference type="ARBA" id="ARBA00022842"/>
    </source>
</evidence>
<keyword evidence="7" id="KW-0276">Fatty acid metabolism</keyword>
<dbReference type="EC" id="6.2.1.3" evidence="12"/>
<keyword evidence="11" id="KW-0472">Membrane</keyword>
<dbReference type="SUPFAM" id="SSF56801">
    <property type="entry name" value="Acetyl-CoA synthetase-like"/>
    <property type="match status" value="1"/>
</dbReference>
<dbReference type="Pfam" id="PF13193">
    <property type="entry name" value="AMP-binding_C"/>
    <property type="match status" value="1"/>
</dbReference>
<evidence type="ECO:0000256" key="3">
    <source>
        <dbReference type="ARBA" id="ARBA00005005"/>
    </source>
</evidence>
<comment type="subcellular location">
    <subcellularLocation>
        <location evidence="2">Membrane</location>
        <topology evidence="2">Peripheral membrane protein</topology>
    </subcellularLocation>
</comment>
<proteinExistence type="inferred from homology"/>
<evidence type="ECO:0000256" key="4">
    <source>
        <dbReference type="ARBA" id="ARBA00006432"/>
    </source>
</evidence>
<evidence type="ECO:0000256" key="14">
    <source>
        <dbReference type="ARBA" id="ARBA00042773"/>
    </source>
</evidence>
<keyword evidence="9" id="KW-0460">Magnesium</keyword>
<evidence type="ECO:0000259" key="15">
    <source>
        <dbReference type="Pfam" id="PF00501"/>
    </source>
</evidence>
<dbReference type="eggNOG" id="COG0318">
    <property type="taxonomic scope" value="Bacteria"/>
</dbReference>
<evidence type="ECO:0000256" key="13">
    <source>
        <dbReference type="ARBA" id="ARBA00039545"/>
    </source>
</evidence>
<dbReference type="InterPro" id="IPR020845">
    <property type="entry name" value="AMP-binding_CS"/>
</dbReference>
<evidence type="ECO:0000256" key="5">
    <source>
        <dbReference type="ARBA" id="ARBA00022598"/>
    </source>
</evidence>
<dbReference type="GO" id="GO:0004467">
    <property type="term" value="F:long-chain fatty acid-CoA ligase activity"/>
    <property type="evidence" value="ECO:0007669"/>
    <property type="project" value="UniProtKB-EC"/>
</dbReference>
<dbReference type="CDD" id="cd05936">
    <property type="entry name" value="FC-FACS_FadD_like"/>
    <property type="match status" value="1"/>
</dbReference>